<protein>
    <submittedName>
        <fullName evidence="2">Uncharacterized protein</fullName>
    </submittedName>
</protein>
<evidence type="ECO:0000256" key="1">
    <source>
        <dbReference type="SAM" id="Phobius"/>
    </source>
</evidence>
<dbReference type="Proteomes" id="UP000249070">
    <property type="component" value="Unassembled WGS sequence"/>
</dbReference>
<keyword evidence="1" id="KW-1133">Transmembrane helix</keyword>
<dbReference type="EMBL" id="QHGU01000081">
    <property type="protein sequence ID" value="PZM54583.1"/>
    <property type="molecule type" value="Genomic_DNA"/>
</dbReference>
<feature type="transmembrane region" description="Helical" evidence="1">
    <location>
        <begin position="52"/>
        <end position="74"/>
    </location>
</feature>
<dbReference type="AlphaFoldDB" id="A0A1L2HG04"/>
<gene>
    <name evidence="2" type="ORF">B1P95_02055</name>
    <name evidence="3" type="ORF">DKP91_12375</name>
</gene>
<dbReference type="EMBL" id="MVGJ01000010">
    <property type="protein sequence ID" value="OOL83798.1"/>
    <property type="molecule type" value="Genomic_DNA"/>
</dbReference>
<name>A0A1L2HG04_ENTFC</name>
<accession>A0A1L2HG04</accession>
<reference evidence="2 4" key="1">
    <citation type="submission" date="2017-02" db="EMBL/GenBank/DDBJ databases">
        <title>Clonality and virulence of isolates of VRE in Hematopoietic Stem Cell Transplanted (HSCT) patients.</title>
        <authorList>
            <person name="Marchi A.P."/>
            <person name="Martins R.C."/>
            <person name="Marie S.K."/>
            <person name="Levin A.S."/>
            <person name="Costa S.F."/>
        </authorList>
    </citation>
    <scope>NUCLEOTIDE SEQUENCE [LARGE SCALE GENOMIC DNA]</scope>
    <source>
        <strain evidence="2 4">LIM1759</strain>
    </source>
</reference>
<sequence>MIEIGYCLLIFTKKTSITIVAYIVGMLFIPSFTHQIHQFFPRAELLKLCDPLYAFLMLSRFWEFPAGYVGMVLLV</sequence>
<evidence type="ECO:0000313" key="3">
    <source>
        <dbReference type="EMBL" id="PZM54583.1"/>
    </source>
</evidence>
<comment type="caution">
    <text evidence="2">The sequence shown here is derived from an EMBL/GenBank/DDBJ whole genome shotgun (WGS) entry which is preliminary data.</text>
</comment>
<proteinExistence type="predicted"/>
<evidence type="ECO:0000313" key="4">
    <source>
        <dbReference type="Proteomes" id="UP000191171"/>
    </source>
</evidence>
<keyword evidence="1" id="KW-0812">Transmembrane</keyword>
<dbReference type="RefSeq" id="WP_002298392.1">
    <property type="nucleotide sequence ID" value="NZ_AP022341.1"/>
</dbReference>
<evidence type="ECO:0000313" key="2">
    <source>
        <dbReference type="EMBL" id="OOL83798.1"/>
    </source>
</evidence>
<organism evidence="2 4">
    <name type="scientific">Enterococcus faecium</name>
    <name type="common">Streptococcus faecium</name>
    <dbReference type="NCBI Taxonomy" id="1352"/>
    <lineage>
        <taxon>Bacteria</taxon>
        <taxon>Bacillati</taxon>
        <taxon>Bacillota</taxon>
        <taxon>Bacilli</taxon>
        <taxon>Lactobacillales</taxon>
        <taxon>Enterococcaceae</taxon>
        <taxon>Enterococcus</taxon>
    </lineage>
</organism>
<keyword evidence="1" id="KW-0472">Membrane</keyword>
<dbReference type="Proteomes" id="UP000191171">
    <property type="component" value="Unassembled WGS sequence"/>
</dbReference>
<reference evidence="3 5" key="2">
    <citation type="submission" date="2018-05" db="EMBL/GenBank/DDBJ databases">
        <title>Vancomycin-resistant Enterococcus faecium strain from Chelyabinsk, Russia.</title>
        <authorList>
            <person name="Gostev V."/>
            <person name="Goncharov A."/>
            <person name="Kolodzhieva V."/>
            <person name="Suvorov A."/>
            <person name="Sidorenko S."/>
            <person name="Zueva L."/>
        </authorList>
    </citation>
    <scope>NUCLEOTIDE SEQUENCE [LARGE SCALE GENOMIC DNA]</scope>
    <source>
        <strain evidence="3 5">20</strain>
    </source>
</reference>
<evidence type="ECO:0000313" key="5">
    <source>
        <dbReference type="Proteomes" id="UP000249070"/>
    </source>
</evidence>